<accession>A0A4U0XCR6</accession>
<feature type="compositionally biased region" description="Polar residues" evidence="1">
    <location>
        <begin position="150"/>
        <end position="161"/>
    </location>
</feature>
<gene>
    <name evidence="2" type="ORF">B0A55_06305</name>
</gene>
<feature type="compositionally biased region" description="Low complexity" evidence="1">
    <location>
        <begin position="168"/>
        <end position="203"/>
    </location>
</feature>
<feature type="compositionally biased region" description="Basic and acidic residues" evidence="1">
    <location>
        <begin position="250"/>
        <end position="266"/>
    </location>
</feature>
<protein>
    <submittedName>
        <fullName evidence="2">Uncharacterized protein</fullName>
    </submittedName>
</protein>
<feature type="compositionally biased region" description="Low complexity" evidence="1">
    <location>
        <begin position="125"/>
        <end position="149"/>
    </location>
</feature>
<evidence type="ECO:0000313" key="2">
    <source>
        <dbReference type="EMBL" id="TKA74564.1"/>
    </source>
</evidence>
<feature type="compositionally biased region" description="Low complexity" evidence="1">
    <location>
        <begin position="228"/>
        <end position="239"/>
    </location>
</feature>
<dbReference type="AlphaFoldDB" id="A0A4U0XCR6"/>
<dbReference type="OrthoDB" id="5380416at2759"/>
<name>A0A4U0XCR6_9PEZI</name>
<feature type="compositionally biased region" description="Gly residues" evidence="1">
    <location>
        <begin position="282"/>
        <end position="292"/>
    </location>
</feature>
<sequence length="301" mass="32272">MAATKPNRFTLSLKPVDYSLTAGTNIPAPLDSPPHSPAGSLARPPTPGRGPLTSHPTTPEDIHIPGAFPPTPEPERDSHAKMSTSSSSAATKGRQDSFRTPMSPVSAATTNQTTTTSSPDPPQRRPSGMRKLLSLSSLRSSFNSSRTSLQIPQPSNENQHGQYRPYHHYTTTTRKRPSSPSVASTTASYYQPSLHSQSQSQPHPQRPDLRPKKSGSGFRRKSGMFLPTTTTTNGAAAAGEGMMVLDAVDENQRPDTRESKRLKESEAMPAPASLLLPEVGTLRGGRLGGGEIGWDESVFGR</sequence>
<reference evidence="2 3" key="1">
    <citation type="submission" date="2017-03" db="EMBL/GenBank/DDBJ databases">
        <title>Genomes of endolithic fungi from Antarctica.</title>
        <authorList>
            <person name="Coleine C."/>
            <person name="Masonjones S."/>
            <person name="Stajich J.E."/>
        </authorList>
    </citation>
    <scope>NUCLEOTIDE SEQUENCE [LARGE SCALE GENOMIC DNA]</scope>
    <source>
        <strain evidence="2 3">CCFEE 5184</strain>
    </source>
</reference>
<comment type="caution">
    <text evidence="2">The sequence shown here is derived from an EMBL/GenBank/DDBJ whole genome shotgun (WGS) entry which is preliminary data.</text>
</comment>
<evidence type="ECO:0000256" key="1">
    <source>
        <dbReference type="SAM" id="MobiDB-lite"/>
    </source>
</evidence>
<dbReference type="Proteomes" id="UP000309340">
    <property type="component" value="Unassembled WGS sequence"/>
</dbReference>
<feature type="compositionally biased region" description="Low complexity" evidence="1">
    <location>
        <begin position="106"/>
        <end position="118"/>
    </location>
</feature>
<organism evidence="2 3">
    <name type="scientific">Friedmanniomyces simplex</name>
    <dbReference type="NCBI Taxonomy" id="329884"/>
    <lineage>
        <taxon>Eukaryota</taxon>
        <taxon>Fungi</taxon>
        <taxon>Dikarya</taxon>
        <taxon>Ascomycota</taxon>
        <taxon>Pezizomycotina</taxon>
        <taxon>Dothideomycetes</taxon>
        <taxon>Dothideomycetidae</taxon>
        <taxon>Mycosphaerellales</taxon>
        <taxon>Teratosphaeriaceae</taxon>
        <taxon>Friedmanniomyces</taxon>
    </lineage>
</organism>
<dbReference type="EMBL" id="NAJQ01000221">
    <property type="protein sequence ID" value="TKA74564.1"/>
    <property type="molecule type" value="Genomic_DNA"/>
</dbReference>
<evidence type="ECO:0000313" key="3">
    <source>
        <dbReference type="Proteomes" id="UP000309340"/>
    </source>
</evidence>
<proteinExistence type="predicted"/>
<keyword evidence="3" id="KW-1185">Reference proteome</keyword>
<feature type="region of interest" description="Disordered" evidence="1">
    <location>
        <begin position="20"/>
        <end position="301"/>
    </location>
</feature>